<dbReference type="CDD" id="cd00067">
    <property type="entry name" value="GAL4"/>
    <property type="match status" value="1"/>
</dbReference>
<accession>A0A1L9TES8</accession>
<dbReference type="Pfam" id="PF00172">
    <property type="entry name" value="Zn_clus"/>
    <property type="match status" value="1"/>
</dbReference>
<dbReference type="InterPro" id="IPR036864">
    <property type="entry name" value="Zn2-C6_fun-type_DNA-bd_sf"/>
</dbReference>
<dbReference type="EMBL" id="KV878587">
    <property type="protein sequence ID" value="OJJ57929.1"/>
    <property type="molecule type" value="Genomic_DNA"/>
</dbReference>
<keyword evidence="1" id="KW-0805">Transcription regulation</keyword>
<name>A0A1L9TES8_9EURO</name>
<proteinExistence type="predicted"/>
<feature type="domain" description="Zn(2)-C6 fungal-type" evidence="6">
    <location>
        <begin position="21"/>
        <end position="49"/>
    </location>
</feature>
<evidence type="ECO:0000256" key="4">
    <source>
        <dbReference type="ARBA" id="ARBA00023242"/>
    </source>
</evidence>
<dbReference type="Pfam" id="PF11951">
    <property type="entry name" value="Fungal_trans_2"/>
    <property type="match status" value="1"/>
</dbReference>
<dbReference type="AlphaFoldDB" id="A0A1L9TES8"/>
<evidence type="ECO:0000256" key="5">
    <source>
        <dbReference type="SAM" id="MobiDB-lite"/>
    </source>
</evidence>
<dbReference type="Proteomes" id="UP000184356">
    <property type="component" value="Unassembled WGS sequence"/>
</dbReference>
<dbReference type="PROSITE" id="PS50048">
    <property type="entry name" value="ZN2_CY6_FUNGAL_2"/>
    <property type="match status" value="1"/>
</dbReference>
<dbReference type="PROSITE" id="PS00463">
    <property type="entry name" value="ZN2_CY6_FUNGAL_1"/>
    <property type="match status" value="1"/>
</dbReference>
<dbReference type="STRING" id="1036612.A0A1L9TES8"/>
<feature type="compositionally biased region" description="Polar residues" evidence="5">
    <location>
        <begin position="713"/>
        <end position="723"/>
    </location>
</feature>
<keyword evidence="3" id="KW-0804">Transcription</keyword>
<dbReference type="SUPFAM" id="SSF57701">
    <property type="entry name" value="Zn2/Cys6 DNA-binding domain"/>
    <property type="match status" value="1"/>
</dbReference>
<evidence type="ECO:0000259" key="6">
    <source>
        <dbReference type="PROSITE" id="PS50048"/>
    </source>
</evidence>
<dbReference type="InterPro" id="IPR021858">
    <property type="entry name" value="Fun_TF"/>
</dbReference>
<dbReference type="GO" id="GO:0003677">
    <property type="term" value="F:DNA binding"/>
    <property type="evidence" value="ECO:0007669"/>
    <property type="project" value="UniProtKB-KW"/>
</dbReference>
<dbReference type="GO" id="GO:0000981">
    <property type="term" value="F:DNA-binding transcription factor activity, RNA polymerase II-specific"/>
    <property type="evidence" value="ECO:0007669"/>
    <property type="project" value="InterPro"/>
</dbReference>
<dbReference type="VEuPathDB" id="FungiDB:ASPSYDRAFT_153024"/>
<dbReference type="InterPro" id="IPR001138">
    <property type="entry name" value="Zn2Cys6_DnaBD"/>
</dbReference>
<feature type="region of interest" description="Disordered" evidence="5">
    <location>
        <begin position="702"/>
        <end position="728"/>
    </location>
</feature>
<keyword evidence="8" id="KW-1185">Reference proteome</keyword>
<dbReference type="InterPro" id="IPR050675">
    <property type="entry name" value="OAF3"/>
</dbReference>
<dbReference type="PANTHER" id="PTHR31069:SF25">
    <property type="entry name" value="TRANSCRIPTION FACTOR, PUTATIVE (EUROFUNG)-RELATED"/>
    <property type="match status" value="1"/>
</dbReference>
<evidence type="ECO:0000313" key="8">
    <source>
        <dbReference type="Proteomes" id="UP000184356"/>
    </source>
</evidence>
<dbReference type="RefSeq" id="XP_040701735.1">
    <property type="nucleotide sequence ID" value="XM_040842247.1"/>
</dbReference>
<dbReference type="OrthoDB" id="3477330at2759"/>
<dbReference type="SMART" id="SM00066">
    <property type="entry name" value="GAL4"/>
    <property type="match status" value="1"/>
</dbReference>
<evidence type="ECO:0000313" key="7">
    <source>
        <dbReference type="EMBL" id="OJJ57929.1"/>
    </source>
</evidence>
<dbReference type="GO" id="GO:0008270">
    <property type="term" value="F:zinc ion binding"/>
    <property type="evidence" value="ECO:0007669"/>
    <property type="project" value="InterPro"/>
</dbReference>
<dbReference type="GeneID" id="63758320"/>
<evidence type="ECO:0000256" key="3">
    <source>
        <dbReference type="ARBA" id="ARBA00023163"/>
    </source>
</evidence>
<evidence type="ECO:0000256" key="2">
    <source>
        <dbReference type="ARBA" id="ARBA00023125"/>
    </source>
</evidence>
<dbReference type="PANTHER" id="PTHR31069">
    <property type="entry name" value="OLEATE-ACTIVATED TRANSCRIPTION FACTOR 1-RELATED"/>
    <property type="match status" value="1"/>
</dbReference>
<reference evidence="8" key="1">
    <citation type="journal article" date="2017" name="Genome Biol.">
        <title>Comparative genomics reveals high biological diversity and specific adaptations in the industrially and medically important fungal genus Aspergillus.</title>
        <authorList>
            <person name="de Vries R.P."/>
            <person name="Riley R."/>
            <person name="Wiebenga A."/>
            <person name="Aguilar-Osorio G."/>
            <person name="Amillis S."/>
            <person name="Uchima C.A."/>
            <person name="Anderluh G."/>
            <person name="Asadollahi M."/>
            <person name="Askin M."/>
            <person name="Barry K."/>
            <person name="Battaglia E."/>
            <person name="Bayram O."/>
            <person name="Benocci T."/>
            <person name="Braus-Stromeyer S.A."/>
            <person name="Caldana C."/>
            <person name="Canovas D."/>
            <person name="Cerqueira G.C."/>
            <person name="Chen F."/>
            <person name="Chen W."/>
            <person name="Choi C."/>
            <person name="Clum A."/>
            <person name="Dos Santos R.A."/>
            <person name="Damasio A.R."/>
            <person name="Diallinas G."/>
            <person name="Emri T."/>
            <person name="Fekete E."/>
            <person name="Flipphi M."/>
            <person name="Freyberg S."/>
            <person name="Gallo A."/>
            <person name="Gournas C."/>
            <person name="Habgood R."/>
            <person name="Hainaut M."/>
            <person name="Harispe M.L."/>
            <person name="Henrissat B."/>
            <person name="Hilden K.S."/>
            <person name="Hope R."/>
            <person name="Hossain A."/>
            <person name="Karabika E."/>
            <person name="Karaffa L."/>
            <person name="Karanyi Z."/>
            <person name="Krasevec N."/>
            <person name="Kuo A."/>
            <person name="Kusch H."/>
            <person name="LaButti K."/>
            <person name="Lagendijk E.L."/>
            <person name="Lapidus A."/>
            <person name="Levasseur A."/>
            <person name="Lindquist E."/>
            <person name="Lipzen A."/>
            <person name="Logrieco A.F."/>
            <person name="MacCabe A."/>
            <person name="Maekelae M.R."/>
            <person name="Malavazi I."/>
            <person name="Melin P."/>
            <person name="Meyer V."/>
            <person name="Mielnichuk N."/>
            <person name="Miskei M."/>
            <person name="Molnar A.P."/>
            <person name="Mule G."/>
            <person name="Ngan C.Y."/>
            <person name="Orejas M."/>
            <person name="Orosz E."/>
            <person name="Ouedraogo J.P."/>
            <person name="Overkamp K.M."/>
            <person name="Park H.-S."/>
            <person name="Perrone G."/>
            <person name="Piumi F."/>
            <person name="Punt P.J."/>
            <person name="Ram A.F."/>
            <person name="Ramon A."/>
            <person name="Rauscher S."/>
            <person name="Record E."/>
            <person name="Riano-Pachon D.M."/>
            <person name="Robert V."/>
            <person name="Roehrig J."/>
            <person name="Ruller R."/>
            <person name="Salamov A."/>
            <person name="Salih N.S."/>
            <person name="Samson R.A."/>
            <person name="Sandor E."/>
            <person name="Sanguinetti M."/>
            <person name="Schuetze T."/>
            <person name="Sepcic K."/>
            <person name="Shelest E."/>
            <person name="Sherlock G."/>
            <person name="Sophianopoulou V."/>
            <person name="Squina F.M."/>
            <person name="Sun H."/>
            <person name="Susca A."/>
            <person name="Todd R.B."/>
            <person name="Tsang A."/>
            <person name="Unkles S.E."/>
            <person name="van de Wiele N."/>
            <person name="van Rossen-Uffink D."/>
            <person name="Oliveira J.V."/>
            <person name="Vesth T.C."/>
            <person name="Visser J."/>
            <person name="Yu J.-H."/>
            <person name="Zhou M."/>
            <person name="Andersen M.R."/>
            <person name="Archer D.B."/>
            <person name="Baker S.E."/>
            <person name="Benoit I."/>
            <person name="Brakhage A.A."/>
            <person name="Braus G.H."/>
            <person name="Fischer R."/>
            <person name="Frisvad J.C."/>
            <person name="Goldman G.H."/>
            <person name="Houbraken J."/>
            <person name="Oakley B."/>
            <person name="Pocsi I."/>
            <person name="Scazzocchio C."/>
            <person name="Seiboth B."/>
            <person name="vanKuyk P.A."/>
            <person name="Wortman J."/>
            <person name="Dyer P.S."/>
            <person name="Grigoriev I.V."/>
        </authorList>
    </citation>
    <scope>NUCLEOTIDE SEQUENCE [LARGE SCALE GENOMIC DNA]</scope>
    <source>
        <strain evidence="8">CBS 593.65</strain>
    </source>
</reference>
<evidence type="ECO:0000256" key="1">
    <source>
        <dbReference type="ARBA" id="ARBA00023015"/>
    </source>
</evidence>
<protein>
    <recommendedName>
        <fullName evidence="6">Zn(2)-C6 fungal-type domain-containing protein</fullName>
    </recommendedName>
</protein>
<sequence>MATTEKVKKPTGPLRSHALGACQTCRRRHVKCDQTHPACKACKSAKVQCDGYTSELRWMSSPSKWPCRDSLGTRTAGPNVRQHLYTEKARAKMSSALVHGLADSTINDSLEELDACSRDIQSQYQGEMAVGPFGVLNLSSKPDSPVSVPASTAPPPYMQVMDCDAHMQMEEQPVLTDLLSNPVEVSPGLDFLDDQGYLEWADIFDLDPLPLGLPVSMGEPELGLESIFCPQEQLLSQQIASIDLLSEAPMLLRHFKDHLIPQIIWLPTTKKSLWTIMFLPTASYTLSELTYLSQGTIEQARLTNLYAILACSAYHLSVNPRYKTAYSVEQWQTLASTTYSTAQKALRLTLELEFQDPGKAKYKDQLMALLSMTTFAILCEKQTDTRSLFLATESLIRLRGLVKPYISRRARLLHHMYTWIRILTESTFLLHDEITQPPTFNFPLPTPVTSLQVPSSNNRLPPSIQVDTFLRIEPTKSRNDNDLNIDELKDAKAGLDDIHLEDSRTFKGTMHMQINGVSETWLSLLSQTMRLANVLDRVHAGQQQQQVQPETLAGLQRRAAHLEDMICSFTSRDQPQALHNNNNNNNEHNRLQQPMVRALNSALVLYFYRRVRSVNSCILQGYVTQIIDAITDFESALAQHGLDDGGPGTGWPVFMAGCEAIGAERREFLLNWMERAEAKCGIPAYARARDIMVEVWRRRVGGSGSGSGNSSGAQRQTRSQSKARGSVAGSWMDISKEEGWWLLLA</sequence>
<keyword evidence="4" id="KW-0539">Nucleus</keyword>
<organism evidence="7 8">
    <name type="scientific">Aspergillus sydowii CBS 593.65</name>
    <dbReference type="NCBI Taxonomy" id="1036612"/>
    <lineage>
        <taxon>Eukaryota</taxon>
        <taxon>Fungi</taxon>
        <taxon>Dikarya</taxon>
        <taxon>Ascomycota</taxon>
        <taxon>Pezizomycotina</taxon>
        <taxon>Eurotiomycetes</taxon>
        <taxon>Eurotiomycetidae</taxon>
        <taxon>Eurotiales</taxon>
        <taxon>Aspergillaceae</taxon>
        <taxon>Aspergillus</taxon>
        <taxon>Aspergillus subgen. Nidulantes</taxon>
    </lineage>
</organism>
<keyword evidence="2" id="KW-0238">DNA-binding</keyword>
<dbReference type="Gene3D" id="4.10.240.10">
    <property type="entry name" value="Zn(2)-C6 fungal-type DNA-binding domain"/>
    <property type="match status" value="1"/>
</dbReference>
<gene>
    <name evidence="7" type="ORF">ASPSYDRAFT_153024</name>
</gene>